<keyword evidence="3" id="KW-1185">Reference proteome</keyword>
<reference evidence="2 3" key="1">
    <citation type="journal article" date="2019" name="Int. J. Syst. Evol. Microbiol.">
        <title>The Global Catalogue of Microorganisms (GCM) 10K type strain sequencing project: providing services to taxonomists for standard genome sequencing and annotation.</title>
        <authorList>
            <consortium name="The Broad Institute Genomics Platform"/>
            <consortium name="The Broad Institute Genome Sequencing Center for Infectious Disease"/>
            <person name="Wu L."/>
            <person name="Ma J."/>
        </authorList>
    </citation>
    <scope>NUCLEOTIDE SEQUENCE [LARGE SCALE GENOMIC DNA]</scope>
    <source>
        <strain evidence="2 3">CGMCC 1.16026</strain>
    </source>
</reference>
<protein>
    <submittedName>
        <fullName evidence="2">DUF255 domain-containing protein</fullName>
    </submittedName>
</protein>
<dbReference type="RefSeq" id="WP_122103924.1">
    <property type="nucleotide sequence ID" value="NZ_JBHSKV010000001.1"/>
</dbReference>
<dbReference type="PIRSF" id="PIRSF006402">
    <property type="entry name" value="UCP006402_thioredoxin"/>
    <property type="match status" value="1"/>
</dbReference>
<dbReference type="PANTHER" id="PTHR42899:SF1">
    <property type="entry name" value="SPERMATOGENESIS-ASSOCIATED PROTEIN 20"/>
    <property type="match status" value="1"/>
</dbReference>
<dbReference type="InterPro" id="IPR036249">
    <property type="entry name" value="Thioredoxin-like_sf"/>
</dbReference>
<evidence type="ECO:0000313" key="3">
    <source>
        <dbReference type="Proteomes" id="UP001596145"/>
    </source>
</evidence>
<dbReference type="Pfam" id="PF03190">
    <property type="entry name" value="Thioredox_DsbH"/>
    <property type="match status" value="1"/>
</dbReference>
<dbReference type="SUPFAM" id="SSF52833">
    <property type="entry name" value="Thioredoxin-like"/>
    <property type="match status" value="1"/>
</dbReference>
<dbReference type="InterPro" id="IPR004879">
    <property type="entry name" value="Ssp411-like_TRX"/>
</dbReference>
<dbReference type="Proteomes" id="UP001596145">
    <property type="component" value="Unassembled WGS sequence"/>
</dbReference>
<dbReference type="Gene3D" id="1.50.10.10">
    <property type="match status" value="1"/>
</dbReference>
<dbReference type="InterPro" id="IPR024705">
    <property type="entry name" value="Ssp411"/>
</dbReference>
<evidence type="ECO:0000259" key="1">
    <source>
        <dbReference type="PROSITE" id="PS51352"/>
    </source>
</evidence>
<organism evidence="2 3">
    <name type="scientific">Halorubrum glutamatedens</name>
    <dbReference type="NCBI Taxonomy" id="2707018"/>
    <lineage>
        <taxon>Archaea</taxon>
        <taxon>Methanobacteriati</taxon>
        <taxon>Methanobacteriota</taxon>
        <taxon>Stenosarchaea group</taxon>
        <taxon>Halobacteria</taxon>
        <taxon>Halobacteriales</taxon>
        <taxon>Haloferacaceae</taxon>
        <taxon>Halorubrum</taxon>
    </lineage>
</organism>
<dbReference type="InterPro" id="IPR013766">
    <property type="entry name" value="Thioredoxin_domain"/>
</dbReference>
<feature type="domain" description="Thioredoxin" evidence="1">
    <location>
        <begin position="1"/>
        <end position="150"/>
    </location>
</feature>
<sequence>MTDATRVEWREWGREAFAEADEWDLPVLLSLSATWCEGCHEMDATTYAEPRVAANVNEWFVPVRVDVDRRPRVRERYNMGGFPTTAFLTPDGELLTGAGYLGVDGMRQVLESVQRMWDEEGREAGRIPRALNGDRPPAGELSEAVESHLAGQLENKYDEEYAGWGTDAKFPLPRTVEFALKRDRDRGLRTLDAVRDHLADDVAGGFFRFAGTRDWSDVAYEKPADTNAAVTRAFANAYLYTGEEAYREPAAAAVDFLTDDLWTGYGVGGSLGPGLGRAYYAASAEDRADLDSPRRDLTVLAGANALAADALLAFAAYTDDDRAREYAERTLDGLERDLIDLDTGLVTHYRSTDGDDGTDDLAPSDLLEDVSRVVGAYVRAAGVLGEGADVARAVADRAIEELHVDGSFVDGARSGAGLLDRPFRPLDGNVELSSALVDLAALTGEDRYRAVARETAESFAGATDRLGVQVAGYGSLVGRLLRGTTVIAVGTEPGSDLHRAAWRVADHEKVVVPNAHREDASAPRTVPEGSAVVTAGDAVSDPATTPDELMTRVAETVE</sequence>
<dbReference type="InterPro" id="IPR008928">
    <property type="entry name" value="6-hairpin_glycosidase_sf"/>
</dbReference>
<dbReference type="EMBL" id="JBHSKV010000001">
    <property type="protein sequence ID" value="MFC5133415.1"/>
    <property type="molecule type" value="Genomic_DNA"/>
</dbReference>
<accession>A0ABD5QMA8</accession>
<dbReference type="AlphaFoldDB" id="A0ABD5QMA8"/>
<evidence type="ECO:0000313" key="2">
    <source>
        <dbReference type="EMBL" id="MFC5133415.1"/>
    </source>
</evidence>
<proteinExistence type="predicted"/>
<comment type="caution">
    <text evidence="2">The sequence shown here is derived from an EMBL/GenBank/DDBJ whole genome shotgun (WGS) entry which is preliminary data.</text>
</comment>
<dbReference type="Gene3D" id="3.40.30.10">
    <property type="entry name" value="Glutaredoxin"/>
    <property type="match status" value="1"/>
</dbReference>
<dbReference type="PANTHER" id="PTHR42899">
    <property type="entry name" value="SPERMATOGENESIS-ASSOCIATED PROTEIN 20"/>
    <property type="match status" value="1"/>
</dbReference>
<dbReference type="SUPFAM" id="SSF48208">
    <property type="entry name" value="Six-hairpin glycosidases"/>
    <property type="match status" value="1"/>
</dbReference>
<gene>
    <name evidence="2" type="ORF">ACFPJA_01545</name>
</gene>
<name>A0ABD5QMA8_9EURY</name>
<dbReference type="PROSITE" id="PS51352">
    <property type="entry name" value="THIOREDOXIN_2"/>
    <property type="match status" value="1"/>
</dbReference>
<dbReference type="InterPro" id="IPR012341">
    <property type="entry name" value="6hp_glycosidase-like_sf"/>
</dbReference>